<proteinExistence type="predicted"/>
<comment type="caution">
    <text evidence="3">The sequence shown here is derived from an EMBL/GenBank/DDBJ whole genome shotgun (WGS) entry which is preliminary data.</text>
</comment>
<accession>A0A1Y4JVP9</accession>
<evidence type="ECO:0000256" key="2">
    <source>
        <dbReference type="SAM" id="Phobius"/>
    </source>
</evidence>
<feature type="coiled-coil region" evidence="1">
    <location>
        <begin position="17"/>
        <end position="44"/>
    </location>
</feature>
<dbReference type="AlphaFoldDB" id="A0A1Y4JVP9"/>
<sequence length="176" mass="19814">MDNEDLLNAGMGYVAGNSMMRGIADNLRRQREEVEKRLAHITTEEVLAVEIAKFLLNENRNGAYEYLNSHFNEEIIDAAQNQTNYIYSLETILKKKKDKYTPFYEKIGMQMPENLVSITAEKLCRLLGVENLHIIDSIDGKTSPSLESNSGCTAEMIISAIIIFAMIMITIIATTS</sequence>
<organism evidence="3 4">
    <name type="scientific">Bacteroides clarus</name>
    <dbReference type="NCBI Taxonomy" id="626929"/>
    <lineage>
        <taxon>Bacteria</taxon>
        <taxon>Pseudomonadati</taxon>
        <taxon>Bacteroidota</taxon>
        <taxon>Bacteroidia</taxon>
        <taxon>Bacteroidales</taxon>
        <taxon>Bacteroidaceae</taxon>
        <taxon>Bacteroides</taxon>
    </lineage>
</organism>
<feature type="transmembrane region" description="Helical" evidence="2">
    <location>
        <begin position="156"/>
        <end position="175"/>
    </location>
</feature>
<evidence type="ECO:0000313" key="3">
    <source>
        <dbReference type="EMBL" id="OUP34889.1"/>
    </source>
</evidence>
<name>A0A1Y4JVP9_9BACE</name>
<protein>
    <submittedName>
        <fullName evidence="3">Uncharacterized protein</fullName>
    </submittedName>
</protein>
<keyword evidence="1" id="KW-0175">Coiled coil</keyword>
<evidence type="ECO:0000256" key="1">
    <source>
        <dbReference type="SAM" id="Coils"/>
    </source>
</evidence>
<reference evidence="4" key="1">
    <citation type="submission" date="2017-04" db="EMBL/GenBank/DDBJ databases">
        <title>Function of individual gut microbiota members based on whole genome sequencing of pure cultures obtained from chicken caecum.</title>
        <authorList>
            <person name="Medvecky M."/>
            <person name="Cejkova D."/>
            <person name="Polansky O."/>
            <person name="Karasova D."/>
            <person name="Kubasova T."/>
            <person name="Cizek A."/>
            <person name="Rychlik I."/>
        </authorList>
    </citation>
    <scope>NUCLEOTIDE SEQUENCE [LARGE SCALE GENOMIC DNA]</scope>
    <source>
        <strain evidence="4">An189</strain>
    </source>
</reference>
<keyword evidence="2" id="KW-0472">Membrane</keyword>
<evidence type="ECO:0000313" key="4">
    <source>
        <dbReference type="Proteomes" id="UP000196587"/>
    </source>
</evidence>
<dbReference type="GeneID" id="61678835"/>
<dbReference type="Proteomes" id="UP000196587">
    <property type="component" value="Unassembled WGS sequence"/>
</dbReference>
<dbReference type="EMBL" id="NFKE01000004">
    <property type="protein sequence ID" value="OUP34889.1"/>
    <property type="molecule type" value="Genomic_DNA"/>
</dbReference>
<keyword evidence="2" id="KW-0812">Transmembrane</keyword>
<keyword evidence="2" id="KW-1133">Transmembrane helix</keyword>
<gene>
    <name evidence="3" type="ORF">B5F24_06885</name>
</gene>
<dbReference type="RefSeq" id="WP_087412501.1">
    <property type="nucleotide sequence ID" value="NZ_CALIXP010000040.1"/>
</dbReference>